<keyword evidence="2" id="KW-0808">Transferase</keyword>
<evidence type="ECO:0000259" key="1">
    <source>
        <dbReference type="Pfam" id="PF00535"/>
    </source>
</evidence>
<dbReference type="EMBL" id="QXHD01000003">
    <property type="protein sequence ID" value="NEZ54631.1"/>
    <property type="molecule type" value="Genomic_DNA"/>
</dbReference>
<dbReference type="GO" id="GO:0016740">
    <property type="term" value="F:transferase activity"/>
    <property type="evidence" value="ECO:0007669"/>
    <property type="project" value="UniProtKB-KW"/>
</dbReference>
<dbReference type="PANTHER" id="PTHR43179:SF7">
    <property type="entry name" value="RHAMNOSYLTRANSFERASE WBBL"/>
    <property type="match status" value="1"/>
</dbReference>
<dbReference type="PANTHER" id="PTHR43179">
    <property type="entry name" value="RHAMNOSYLTRANSFERASE WBBL"/>
    <property type="match status" value="1"/>
</dbReference>
<evidence type="ECO:0000313" key="2">
    <source>
        <dbReference type="EMBL" id="NEZ54631.1"/>
    </source>
</evidence>
<dbReference type="CDD" id="cd04186">
    <property type="entry name" value="GT_2_like_c"/>
    <property type="match status" value="1"/>
</dbReference>
<dbReference type="Proteomes" id="UP000481033">
    <property type="component" value="Unassembled WGS sequence"/>
</dbReference>
<protein>
    <submittedName>
        <fullName evidence="2">Glycosyltransferase</fullName>
    </submittedName>
</protein>
<evidence type="ECO:0000313" key="3">
    <source>
        <dbReference type="Proteomes" id="UP000481033"/>
    </source>
</evidence>
<keyword evidence="3" id="KW-1185">Reference proteome</keyword>
<reference evidence="2 3" key="1">
    <citation type="journal article" date="2020" name="Microb. Ecol.">
        <title>Ecogenomics of the Marine Benthic Filamentous Cyanobacterium Adonisia.</title>
        <authorList>
            <person name="Walter J.M."/>
            <person name="Coutinho F.H."/>
            <person name="Leomil L."/>
            <person name="Hargreaves P.I."/>
            <person name="Campeao M.E."/>
            <person name="Vieira V.V."/>
            <person name="Silva B.S."/>
            <person name="Fistarol G.O."/>
            <person name="Salomon P.S."/>
            <person name="Sawabe T."/>
            <person name="Mino S."/>
            <person name="Hosokawa M."/>
            <person name="Miyashita H."/>
            <person name="Maruyama F."/>
            <person name="van Verk M.C."/>
            <person name="Dutilh B.E."/>
            <person name="Thompson C.C."/>
            <person name="Thompson F.L."/>
        </authorList>
    </citation>
    <scope>NUCLEOTIDE SEQUENCE [LARGE SCALE GENOMIC DNA]</scope>
    <source>
        <strain evidence="2 3">CCMR0081</strain>
    </source>
</reference>
<dbReference type="Pfam" id="PF00535">
    <property type="entry name" value="Glycos_transf_2"/>
    <property type="match status" value="1"/>
</dbReference>
<comment type="caution">
    <text evidence="2">The sequence shown here is derived from an EMBL/GenBank/DDBJ whole genome shotgun (WGS) entry which is preliminary data.</text>
</comment>
<name>A0A6M0RG72_9CYAN</name>
<proteinExistence type="predicted"/>
<dbReference type="AlphaFoldDB" id="A0A6M0RG72"/>
<dbReference type="Gene3D" id="3.90.550.10">
    <property type="entry name" value="Spore Coat Polysaccharide Biosynthesis Protein SpsA, Chain A"/>
    <property type="match status" value="2"/>
</dbReference>
<accession>A0A6M0RG72</accession>
<organism evidence="2 3">
    <name type="scientific">Adonisia turfae CCMR0081</name>
    <dbReference type="NCBI Taxonomy" id="2292702"/>
    <lineage>
        <taxon>Bacteria</taxon>
        <taxon>Bacillati</taxon>
        <taxon>Cyanobacteriota</taxon>
        <taxon>Adonisia</taxon>
        <taxon>Adonisia turfae</taxon>
    </lineage>
</organism>
<dbReference type="InterPro" id="IPR001173">
    <property type="entry name" value="Glyco_trans_2-like"/>
</dbReference>
<dbReference type="InterPro" id="IPR029044">
    <property type="entry name" value="Nucleotide-diphossugar_trans"/>
</dbReference>
<feature type="domain" description="Glycosyltransferase 2-like" evidence="1">
    <location>
        <begin position="337"/>
        <end position="499"/>
    </location>
</feature>
<dbReference type="SUPFAM" id="SSF53448">
    <property type="entry name" value="Nucleotide-diphospho-sugar transferases"/>
    <property type="match status" value="2"/>
</dbReference>
<gene>
    <name evidence="2" type="ORF">DXZ20_02770</name>
</gene>
<sequence length="604" mass="69172">MAWWQIIKSSLAWIAETFAVEFQLLRIAVTSPKYQNILCKEHDLDTQQIISDENAPQILIAVILRVFSNTEPGLLRKSIHSLLAQHHVRWKLLILTSINDFYRFSSTLDCYVKEDFRINVVRCETDDDDYNIALRNVKEDFFVLVEPGDELSNRALYEVARYIQQYPDTDFIYTDEDKITLEGKRKTPFFKPDWSPDYYQACMYACHLGAYRTSLVQEIGGFCSQYGRAQAWELVLRLAEKNSRICHIPKVLYHKRRLPNTKASRSQLDCHNQTLKSAHNALQAFIDRSPYPGIAEPLPNKSGFFRVRRHIQGNPLISIIIPSAATRLKIKGKSICLLEQCIASILCLSTYENYEIVLVDGYDIPEATLQAVRGPKLTLVRCNQPFNFSQRMNLGAQAAKGDILLMLNDDTEVITPGWIEAMLELAQQKEIGAVGAKLFYPNGRLQHAGVLILAGNPSHAFHNTPGKYDGYYCSNIVHRNYLGVTGACMMIRRSVFNDLQGFDESFPLNYNDVDLCLRVHQAGYRNVFTPYAELIHYESISRGSGLKPGELERLHAKFANSGYMVDDPYYNPNLSVKKPFFQLAWPSERRRRRKTLASKHNFSQ</sequence>